<evidence type="ECO:0000313" key="2">
    <source>
        <dbReference type="Proteomes" id="UP000070319"/>
    </source>
</evidence>
<accession>A0A139LAQ6</accession>
<sequence>MKCFCCHLYIYNLAIYNLQFSHSNFLPPTHTCRTANCTL</sequence>
<dbReference type="EMBL" id="LTDF01000098">
    <property type="protein sequence ID" value="KXT48506.1"/>
    <property type="molecule type" value="Genomic_DNA"/>
</dbReference>
<protein>
    <submittedName>
        <fullName evidence="1">Uncharacterized protein</fullName>
    </submittedName>
</protein>
<organism evidence="1">
    <name type="scientific">Bacteroides intestinalis</name>
    <dbReference type="NCBI Taxonomy" id="329854"/>
    <lineage>
        <taxon>Bacteria</taxon>
        <taxon>Pseudomonadati</taxon>
        <taxon>Bacteroidota</taxon>
        <taxon>Bacteroidia</taxon>
        <taxon>Bacteroidales</taxon>
        <taxon>Bacteroidaceae</taxon>
        <taxon>Bacteroides</taxon>
    </lineage>
</organism>
<dbReference type="Proteomes" id="UP000070319">
    <property type="component" value="Unassembled WGS sequence"/>
</dbReference>
<comment type="caution">
    <text evidence="1">The sequence shown here is derived from an EMBL/GenBank/DDBJ whole genome shotgun (WGS) entry which is preliminary data.</text>
</comment>
<dbReference type="AlphaFoldDB" id="A0A139LAQ6"/>
<evidence type="ECO:0000313" key="1">
    <source>
        <dbReference type="EMBL" id="KXT48506.1"/>
    </source>
</evidence>
<gene>
    <name evidence="1" type="ORF">HMPREF2531_02783</name>
</gene>
<proteinExistence type="predicted"/>
<name>A0A139LAQ6_9BACE</name>
<reference evidence="1 2" key="1">
    <citation type="submission" date="2016-02" db="EMBL/GenBank/DDBJ databases">
        <authorList>
            <person name="Wen L."/>
            <person name="He K."/>
            <person name="Yang H."/>
        </authorList>
    </citation>
    <scope>NUCLEOTIDE SEQUENCE [LARGE SCALE GENOMIC DNA]</scope>
    <source>
        <strain evidence="1 2">KLE1704</strain>
    </source>
</reference>